<dbReference type="OrthoDB" id="9790002at2"/>
<reference evidence="9 10" key="1">
    <citation type="submission" date="2017-10" db="EMBL/GenBank/DDBJ databases">
        <title>Effective Description of Clostridium neonatale sp. nov. linked to necrotizing enterocolitis in neonates and a clarification of species assignable to the genus Clostridium (Prazmowski 1880) emend. Lawson and Rainey 2016.</title>
        <authorList>
            <person name="Bernard K."/>
            <person name="Burdz T."/>
            <person name="Wiebe D."/>
            <person name="Balcewich B."/>
            <person name="Alfa M."/>
            <person name="Bernier A.-M."/>
        </authorList>
    </citation>
    <scope>NUCLEOTIDE SEQUENCE [LARGE SCALE GENOMIC DNA]</scope>
    <source>
        <strain evidence="9 10">LCDC99A005</strain>
    </source>
</reference>
<keyword evidence="10" id="KW-1185">Reference proteome</keyword>
<evidence type="ECO:0000256" key="2">
    <source>
        <dbReference type="ARBA" id="ARBA00022884"/>
    </source>
</evidence>
<dbReference type="HAMAP" id="MF_01334">
    <property type="entry name" value="Ribosomal_bL25_CTC"/>
    <property type="match status" value="1"/>
</dbReference>
<evidence type="ECO:0000313" key="10">
    <source>
        <dbReference type="Proteomes" id="UP000220840"/>
    </source>
</evidence>
<dbReference type="GO" id="GO:0008097">
    <property type="term" value="F:5S rRNA binding"/>
    <property type="evidence" value="ECO:0007669"/>
    <property type="project" value="InterPro"/>
</dbReference>
<dbReference type="STRING" id="137838.GCA_001458595_01530"/>
<dbReference type="InterPro" id="IPR011035">
    <property type="entry name" value="Ribosomal_bL25/Gln-tRNA_synth"/>
</dbReference>
<dbReference type="PANTHER" id="PTHR33284:SF1">
    <property type="entry name" value="RIBOSOMAL PROTEIN L25_GLN-TRNA SYNTHETASE, ANTI-CODON-BINDING DOMAIN-CONTAINING PROTEIN"/>
    <property type="match status" value="1"/>
</dbReference>
<dbReference type="InterPro" id="IPR020930">
    <property type="entry name" value="Ribosomal_uL5_bac-type"/>
</dbReference>
<dbReference type="NCBIfam" id="TIGR00731">
    <property type="entry name" value="bL25_bact_ctc"/>
    <property type="match status" value="1"/>
</dbReference>
<dbReference type="Pfam" id="PF14693">
    <property type="entry name" value="Ribosomal_TL5_C"/>
    <property type="match status" value="1"/>
</dbReference>
<comment type="caution">
    <text evidence="9">The sequence shown here is derived from an EMBL/GenBank/DDBJ whole genome shotgun (WGS) entry which is preliminary data.</text>
</comment>
<feature type="domain" description="Large ribosomal subunit protein bL25 L25" evidence="6">
    <location>
        <begin position="23"/>
        <end position="100"/>
    </location>
</feature>
<dbReference type="InterPro" id="IPR020056">
    <property type="entry name" value="Rbsml_bL25/Gln-tRNA_synth_N"/>
</dbReference>
<evidence type="ECO:0000259" key="7">
    <source>
        <dbReference type="Pfam" id="PF14693"/>
    </source>
</evidence>
<evidence type="ECO:0000256" key="5">
    <source>
        <dbReference type="HAMAP-Rule" id="MF_01334"/>
    </source>
</evidence>
<evidence type="ECO:0000256" key="3">
    <source>
        <dbReference type="ARBA" id="ARBA00022980"/>
    </source>
</evidence>
<dbReference type="EMBL" id="CAMTCP010000252">
    <property type="protein sequence ID" value="CAI3651116.1"/>
    <property type="molecule type" value="Genomic_DNA"/>
</dbReference>
<dbReference type="InterPro" id="IPR037121">
    <property type="entry name" value="Ribosomal_bL25_C"/>
</dbReference>
<feature type="domain" description="Large ribosomal subunit protein bL25 beta" evidence="7">
    <location>
        <begin position="108"/>
        <end position="188"/>
    </location>
</feature>
<evidence type="ECO:0000313" key="8">
    <source>
        <dbReference type="EMBL" id="CAI3651116.1"/>
    </source>
</evidence>
<dbReference type="Gene3D" id="2.170.120.20">
    <property type="entry name" value="Ribosomal protein L25, beta domain"/>
    <property type="match status" value="1"/>
</dbReference>
<comment type="similarity">
    <text evidence="5">Belongs to the bacterial ribosomal protein bL25 family. CTC subfamily.</text>
</comment>
<gene>
    <name evidence="5 8" type="primary">rplY</name>
    <name evidence="5" type="synonym">ctc</name>
    <name evidence="8" type="ORF">CNEO2_530020</name>
    <name evidence="9" type="ORF">CQ394_00470</name>
</gene>
<proteinExistence type="inferred from homology"/>
<dbReference type="GO" id="GO:0022625">
    <property type="term" value="C:cytosolic large ribosomal subunit"/>
    <property type="evidence" value="ECO:0007669"/>
    <property type="project" value="TreeGrafter"/>
</dbReference>
<dbReference type="Pfam" id="PF01386">
    <property type="entry name" value="Ribosomal_L25p"/>
    <property type="match status" value="1"/>
</dbReference>
<dbReference type="Proteomes" id="UP000220840">
    <property type="component" value="Unassembled WGS sequence"/>
</dbReference>
<sequence length="201" mass="22763">MNSINEKLKEGFIMESIAFNISERNEKGKKVRRNGEIPCIVYGEDIHKSTSAKMSKRDVNELLTYPKSSMFSLNLNGKVENCVVKELQKDNFGKVIHIDFQNVRKDEKIKLKIPVTFLGEGMLESKQLLLETFLNEIELHGEVDKLPAEIEFDASNLEYGNKVCAKDLTLPEGIELGVDEDLVIAKVEGNVTVTEDEEEEK</sequence>
<dbReference type="AlphaFoldDB" id="A0A2A7MFX6"/>
<reference evidence="8" key="2">
    <citation type="submission" date="2022-10" db="EMBL/GenBank/DDBJ databases">
        <authorList>
            <person name="Aires J."/>
            <person name="Mesa V."/>
        </authorList>
    </citation>
    <scope>NUCLEOTIDE SEQUENCE</scope>
    <source>
        <strain evidence="8">Clostridium neonatale JD116</strain>
    </source>
</reference>
<dbReference type="Proteomes" id="UP001189143">
    <property type="component" value="Unassembled WGS sequence"/>
</dbReference>
<name>A0A2A7MFX6_9CLOT</name>
<dbReference type="PANTHER" id="PTHR33284">
    <property type="entry name" value="RIBOSOMAL PROTEIN L25/GLN-TRNA SYNTHETASE, ANTI-CODON-BINDING DOMAIN-CONTAINING PROTEIN"/>
    <property type="match status" value="1"/>
</dbReference>
<dbReference type="InterPro" id="IPR020057">
    <property type="entry name" value="Ribosomal_bL25_b-dom"/>
</dbReference>
<dbReference type="InterPro" id="IPR029751">
    <property type="entry name" value="Ribosomal_L25_dom"/>
</dbReference>
<organism evidence="9 10">
    <name type="scientific">Clostridium neonatale</name>
    <dbReference type="NCBI Taxonomy" id="137838"/>
    <lineage>
        <taxon>Bacteria</taxon>
        <taxon>Bacillati</taxon>
        <taxon>Bacillota</taxon>
        <taxon>Clostridia</taxon>
        <taxon>Eubacteriales</taxon>
        <taxon>Clostridiaceae</taxon>
        <taxon>Clostridium</taxon>
    </lineage>
</organism>
<keyword evidence="2 5" id="KW-0694">RNA-binding</keyword>
<evidence type="ECO:0000256" key="1">
    <source>
        <dbReference type="ARBA" id="ARBA00022730"/>
    </source>
</evidence>
<keyword evidence="1 5" id="KW-0699">rRNA-binding</keyword>
<accession>A0A2A7MFX6</accession>
<keyword evidence="3 5" id="KW-0689">Ribosomal protein</keyword>
<dbReference type="GO" id="GO:0003735">
    <property type="term" value="F:structural constituent of ribosome"/>
    <property type="evidence" value="ECO:0007669"/>
    <property type="project" value="InterPro"/>
</dbReference>
<keyword evidence="4 5" id="KW-0687">Ribonucleoprotein</keyword>
<evidence type="ECO:0000313" key="9">
    <source>
        <dbReference type="EMBL" id="PEG30241.1"/>
    </source>
</evidence>
<dbReference type="CDD" id="cd00495">
    <property type="entry name" value="Ribosomal_L25_TL5_CTC"/>
    <property type="match status" value="1"/>
</dbReference>
<protein>
    <recommendedName>
        <fullName evidence="5">Large ribosomal subunit protein bL25</fullName>
    </recommendedName>
    <alternativeName>
        <fullName evidence="5">General stress protein CTC</fullName>
    </alternativeName>
</protein>
<dbReference type="EMBL" id="PDCJ01000001">
    <property type="protein sequence ID" value="PEG30241.1"/>
    <property type="molecule type" value="Genomic_DNA"/>
</dbReference>
<dbReference type="SUPFAM" id="SSF50715">
    <property type="entry name" value="Ribosomal protein L25-like"/>
    <property type="match status" value="1"/>
</dbReference>
<comment type="function">
    <text evidence="5">This is one of the proteins that binds to the 5S RNA in the ribosome where it forms part of the central protuberance.</text>
</comment>
<evidence type="ECO:0000259" key="6">
    <source>
        <dbReference type="Pfam" id="PF01386"/>
    </source>
</evidence>
<dbReference type="InterPro" id="IPR001021">
    <property type="entry name" value="Ribosomal_bL25_long"/>
</dbReference>
<comment type="subunit">
    <text evidence="5">Part of the 50S ribosomal subunit; part of the 5S rRNA/L5/L18/L25 subcomplex. Contacts the 5S rRNA. Binds to the 5S rRNA independently of L5 and L18.</text>
</comment>
<dbReference type="GeneID" id="68876545"/>
<dbReference type="Gene3D" id="2.40.240.10">
    <property type="entry name" value="Ribosomal Protein L25, Chain P"/>
    <property type="match status" value="1"/>
</dbReference>
<dbReference type="GO" id="GO:0006412">
    <property type="term" value="P:translation"/>
    <property type="evidence" value="ECO:0007669"/>
    <property type="project" value="UniProtKB-UniRule"/>
</dbReference>
<dbReference type="RefSeq" id="WP_058294413.1">
    <property type="nucleotide sequence ID" value="NZ_CAKJVD010000042.1"/>
</dbReference>
<evidence type="ECO:0000256" key="4">
    <source>
        <dbReference type="ARBA" id="ARBA00023274"/>
    </source>
</evidence>